<evidence type="ECO:0000256" key="5">
    <source>
        <dbReference type="ARBA" id="ARBA00022741"/>
    </source>
</evidence>
<feature type="region of interest" description="Disordered" evidence="13">
    <location>
        <begin position="1315"/>
        <end position="1364"/>
    </location>
</feature>
<keyword evidence="6" id="KW-0498">Mitosis</keyword>
<evidence type="ECO:0000256" key="2">
    <source>
        <dbReference type="ARBA" id="ARBA00006005"/>
    </source>
</evidence>
<feature type="compositionally biased region" description="Basic and acidic residues" evidence="13">
    <location>
        <begin position="269"/>
        <end position="292"/>
    </location>
</feature>
<dbReference type="SUPFAM" id="SSF52540">
    <property type="entry name" value="P-loop containing nucleoside triphosphate hydrolases"/>
    <property type="match status" value="1"/>
</dbReference>
<evidence type="ECO:0000256" key="8">
    <source>
        <dbReference type="ARBA" id="ARBA00023054"/>
    </source>
</evidence>
<feature type="compositionally biased region" description="Basic residues" evidence="13">
    <location>
        <begin position="232"/>
        <end position="249"/>
    </location>
</feature>
<dbReference type="EMBL" id="ML213503">
    <property type="protein sequence ID" value="TFK56417.1"/>
    <property type="molecule type" value="Genomic_DNA"/>
</dbReference>
<dbReference type="OrthoDB" id="5575062at2759"/>
<dbReference type="InterPro" id="IPR027417">
    <property type="entry name" value="P-loop_NTPase"/>
</dbReference>
<dbReference type="GO" id="GO:0000796">
    <property type="term" value="C:condensin complex"/>
    <property type="evidence" value="ECO:0007669"/>
    <property type="project" value="TreeGrafter"/>
</dbReference>
<organism evidence="15 16">
    <name type="scientific">Heliocybe sulcata</name>
    <dbReference type="NCBI Taxonomy" id="5364"/>
    <lineage>
        <taxon>Eukaryota</taxon>
        <taxon>Fungi</taxon>
        <taxon>Dikarya</taxon>
        <taxon>Basidiomycota</taxon>
        <taxon>Agaricomycotina</taxon>
        <taxon>Agaricomycetes</taxon>
        <taxon>Gloeophyllales</taxon>
        <taxon>Gloeophyllaceae</taxon>
        <taxon>Heliocybe</taxon>
    </lineage>
</organism>
<evidence type="ECO:0000256" key="13">
    <source>
        <dbReference type="SAM" id="MobiDB-lite"/>
    </source>
</evidence>
<dbReference type="Gene3D" id="3.30.70.1620">
    <property type="match status" value="1"/>
</dbReference>
<feature type="region of interest" description="Disordered" evidence="13">
    <location>
        <begin position="1"/>
        <end position="352"/>
    </location>
</feature>
<dbReference type="Gene3D" id="3.40.50.300">
    <property type="entry name" value="P-loop containing nucleotide triphosphate hydrolases"/>
    <property type="match status" value="2"/>
</dbReference>
<feature type="compositionally biased region" description="Low complexity" evidence="13">
    <location>
        <begin position="167"/>
        <end position="192"/>
    </location>
</feature>
<evidence type="ECO:0000256" key="6">
    <source>
        <dbReference type="ARBA" id="ARBA00022776"/>
    </source>
</evidence>
<evidence type="ECO:0000256" key="4">
    <source>
        <dbReference type="ARBA" id="ARBA00022618"/>
    </source>
</evidence>
<feature type="region of interest" description="Disordered" evidence="13">
    <location>
        <begin position="851"/>
        <end position="870"/>
    </location>
</feature>
<keyword evidence="9" id="KW-0226">DNA condensation</keyword>
<feature type="compositionally biased region" description="Basic and acidic residues" evidence="13">
    <location>
        <begin position="1335"/>
        <end position="1353"/>
    </location>
</feature>
<keyword evidence="5" id="KW-0547">Nucleotide-binding</keyword>
<keyword evidence="10" id="KW-0539">Nucleus</keyword>
<dbReference type="FunFam" id="3.40.50.300:FF:000481">
    <property type="entry name" value="Structural maintenance of chromosomes 4"/>
    <property type="match status" value="1"/>
</dbReference>
<protein>
    <recommendedName>
        <fullName evidence="3">Structural maintenance of chromosomes protein 4</fullName>
    </recommendedName>
</protein>
<evidence type="ECO:0000313" key="16">
    <source>
        <dbReference type="Proteomes" id="UP000305948"/>
    </source>
</evidence>
<dbReference type="GO" id="GO:0007076">
    <property type="term" value="P:mitotic chromosome condensation"/>
    <property type="evidence" value="ECO:0007669"/>
    <property type="project" value="UniProtKB-ARBA"/>
</dbReference>
<feature type="compositionally biased region" description="Low complexity" evidence="13">
    <location>
        <begin position="254"/>
        <end position="265"/>
    </location>
</feature>
<keyword evidence="16" id="KW-1185">Reference proteome</keyword>
<keyword evidence="7" id="KW-0067">ATP-binding</keyword>
<dbReference type="InterPro" id="IPR036277">
    <property type="entry name" value="SMC_hinge_sf"/>
</dbReference>
<dbReference type="Gene3D" id="1.20.1060.20">
    <property type="match status" value="1"/>
</dbReference>
<feature type="compositionally biased region" description="Acidic residues" evidence="13">
    <location>
        <begin position="1319"/>
        <end position="1334"/>
    </location>
</feature>
<dbReference type="Pfam" id="PF02463">
    <property type="entry name" value="SMC_N"/>
    <property type="match status" value="1"/>
</dbReference>
<feature type="domain" description="SMC hinge" evidence="14">
    <location>
        <begin position="888"/>
        <end position="1001"/>
    </location>
</feature>
<evidence type="ECO:0000313" key="15">
    <source>
        <dbReference type="EMBL" id="TFK56417.1"/>
    </source>
</evidence>
<dbReference type="SMART" id="SM00968">
    <property type="entry name" value="SMC_hinge"/>
    <property type="match status" value="1"/>
</dbReference>
<dbReference type="GO" id="GO:0005634">
    <property type="term" value="C:nucleus"/>
    <property type="evidence" value="ECO:0007669"/>
    <property type="project" value="UniProtKB-SubCell"/>
</dbReference>
<feature type="compositionally biased region" description="Basic residues" evidence="13">
    <location>
        <begin position="680"/>
        <end position="691"/>
    </location>
</feature>
<dbReference type="InterPro" id="IPR003395">
    <property type="entry name" value="RecF/RecN/SMC_N"/>
</dbReference>
<keyword evidence="11" id="KW-0131">Cell cycle</keyword>
<feature type="compositionally biased region" description="Basic and acidic residues" evidence="13">
    <location>
        <begin position="68"/>
        <end position="77"/>
    </location>
</feature>
<dbReference type="SUPFAM" id="SSF57997">
    <property type="entry name" value="Tropomyosin"/>
    <property type="match status" value="2"/>
</dbReference>
<comment type="similarity">
    <text evidence="2">Belongs to the SMC family. SMC4 subfamily.</text>
</comment>
<dbReference type="Pfam" id="PF06470">
    <property type="entry name" value="SMC_hinge"/>
    <property type="match status" value="1"/>
</dbReference>
<feature type="compositionally biased region" description="Basic and acidic residues" evidence="13">
    <location>
        <begin position="342"/>
        <end position="351"/>
    </location>
</feature>
<evidence type="ECO:0000256" key="7">
    <source>
        <dbReference type="ARBA" id="ARBA00022840"/>
    </source>
</evidence>
<dbReference type="PANTHER" id="PTHR18937">
    <property type="entry name" value="STRUCTURAL MAINTENANCE OF CHROMOSOMES SMC FAMILY MEMBER"/>
    <property type="match status" value="1"/>
</dbReference>
<evidence type="ECO:0000259" key="14">
    <source>
        <dbReference type="SMART" id="SM00968"/>
    </source>
</evidence>
<name>A0A5C3NHN9_9AGAM</name>
<evidence type="ECO:0000256" key="12">
    <source>
        <dbReference type="SAM" id="Coils"/>
    </source>
</evidence>
<evidence type="ECO:0000256" key="9">
    <source>
        <dbReference type="ARBA" id="ARBA00023067"/>
    </source>
</evidence>
<feature type="coiled-coil region" evidence="12">
    <location>
        <begin position="1050"/>
        <end position="1284"/>
    </location>
</feature>
<gene>
    <name evidence="15" type="ORF">OE88DRAFT_1741296</name>
</gene>
<dbReference type="FunFam" id="3.40.50.300:FF:000585">
    <property type="entry name" value="Structural maintenance of chromosomes 4"/>
    <property type="match status" value="1"/>
</dbReference>
<keyword evidence="4" id="KW-0132">Cell division</keyword>
<evidence type="ECO:0000256" key="11">
    <source>
        <dbReference type="ARBA" id="ARBA00023306"/>
    </source>
</evidence>
<dbReference type="InterPro" id="IPR010935">
    <property type="entry name" value="SMC_hinge"/>
</dbReference>
<feature type="coiled-coil region" evidence="12">
    <location>
        <begin position="1408"/>
        <end position="1445"/>
    </location>
</feature>
<sequence>MPPRRSNRSTRASVEPTPIATTSTTKRKRTQPPADIPEQEEQENVIAAVSSKSRKGATRLSSKTGAIEGRKPLKEVSEVDELEQEESPPSKKHRRSLTPDLEESEAEEEEQEEEEEVKPRGRGRGRKASTAPSTTRQGPSKRKAVPKVADVSEEEKPAPSRARRGKAASAKPKSAAEPEATTSSGRGSTRSSRLSKKVKAEETEEWDAGAQQDNSPAHDASDDEDFEEQPKPRKGRGSAKGTKSRKATNKRSSDAASSAAGPSTASRKRVLEEKNETPSAGDREASVHKVDENNEEELVAAELSDEERPLTPPAAKDVEEEKSLLDGPDVAPRSQHMPASQHIKEPEEPRGPKSRLVIHKLVLVNFKSYAGRQEIGPFHKSFSAIVGPNGSGKSNTIDALLFVFGWRATKMRQGKLSELIHNSARYPDLDDCSVEVHFREIVDLPGPDAYEVVLDSRLVVSRTAYRNNTSRYTINGTQSSFTEVRDLLKGRGIDLDHKRFLILQGEVESIAQMKPKAPSEHEDGLLEYLEDIIGTSKYKEPIEEAMVEMERLSEERQDKLNRLRIVEKEKSALEEKKKEAEDFLRLQNEHVRALSRLWQFYLWQGLSNEERFTDQLAEVEEKLAHLREQNQDDVTHLDLLRKHYDEREAAYAEVRAAAEEAHKDLAAHERQAVGLEEKRKHANSKAKKLKKSMTDDEKARDTALRIIEDSTRKIAKEKKKMDEFEQSLEEEENVLEEIRDSLKDKTQVFHDQIEVKQKELQPWMAKINGKQAELDVATSERDALAKKAQAVKEALQEAQEAVEKLQNEHEAKTAELEELRENRSSLKSEVAQGEHKLQQLQVRVQELRSAASSSRQRVDEAKASHAANTSQNKVLDSLTKLKHAGRIEGFHGRLGALGTISDKYDVAVSTACPSLNNLVVDTVEQGQACIEYLRKQNVGRASFIVLEKLSDYGMAKIATPDNVPRLFDLIKPKDPRFAPALYKAVGNTLVADTLEHANRIAFGGSRRWRVVTLAGQLIEASGAMSGGGTHVAKGIMSSKLSADAVSPDVLRRYEKESDDAAQKLEDALQELRRLEADMDDMAKSGPQMDIAIEKVNLDIQTGSKRVVEAQKRARELKSQSKPDAGDLARISSLDKSIATTAEELEKLQKKSGSIEQAIKDLEKKILDVGGSRLLTQKSKVDGIKLHIQIASDEITKAEVAKAKAEKDSAKLENTMEHNTASLEEAEAELQDLVEQLAEVTQYVEELGSKVDAAKAAAENSKDDLDNLKTELDVKEDEIRGFREKELALVNDVERLNKDLSDNDRAIDHWRTEHDKLSLEEIDEDDEEEENEEPNGEGRDSAEPPNPVKEEPAEGKLNTNTKARHRENQFELHIYTEAELSKFKQPELVADSELLDEKIKNSKPNLAALKEYRKREEEFLRRAQDLDATTSQRDEMKQKYDSLRKQRLDEFMAGFTAISLKLKEMYQMITLGGNAELELVDNMDPFSEGVIFSVMPPKKSWKNISHLSGGEKTLSSLALVFALHHFKPTPLYFMDEIDAALDFRNVSIVANYIKDRTKNAQFIIISLRNDMFELSHRLIGIYKTANQTRSLSIDNRALTAVPVNTVPLSTSLSVATH</sequence>
<dbReference type="SUPFAM" id="SSF75553">
    <property type="entry name" value="Smc hinge domain"/>
    <property type="match status" value="1"/>
</dbReference>
<evidence type="ECO:0000256" key="3">
    <source>
        <dbReference type="ARBA" id="ARBA00018693"/>
    </source>
</evidence>
<reference evidence="15 16" key="1">
    <citation type="journal article" date="2019" name="Nat. Ecol. Evol.">
        <title>Megaphylogeny resolves global patterns of mushroom evolution.</title>
        <authorList>
            <person name="Varga T."/>
            <person name="Krizsan K."/>
            <person name="Foldi C."/>
            <person name="Dima B."/>
            <person name="Sanchez-Garcia M."/>
            <person name="Sanchez-Ramirez S."/>
            <person name="Szollosi G.J."/>
            <person name="Szarkandi J.G."/>
            <person name="Papp V."/>
            <person name="Albert L."/>
            <person name="Andreopoulos W."/>
            <person name="Angelini C."/>
            <person name="Antonin V."/>
            <person name="Barry K.W."/>
            <person name="Bougher N.L."/>
            <person name="Buchanan P."/>
            <person name="Buyck B."/>
            <person name="Bense V."/>
            <person name="Catcheside P."/>
            <person name="Chovatia M."/>
            <person name="Cooper J."/>
            <person name="Damon W."/>
            <person name="Desjardin D."/>
            <person name="Finy P."/>
            <person name="Geml J."/>
            <person name="Haridas S."/>
            <person name="Hughes K."/>
            <person name="Justo A."/>
            <person name="Karasinski D."/>
            <person name="Kautmanova I."/>
            <person name="Kiss B."/>
            <person name="Kocsube S."/>
            <person name="Kotiranta H."/>
            <person name="LaButti K.M."/>
            <person name="Lechner B.E."/>
            <person name="Liimatainen K."/>
            <person name="Lipzen A."/>
            <person name="Lukacs Z."/>
            <person name="Mihaltcheva S."/>
            <person name="Morgado L.N."/>
            <person name="Niskanen T."/>
            <person name="Noordeloos M.E."/>
            <person name="Ohm R.A."/>
            <person name="Ortiz-Santana B."/>
            <person name="Ovrebo C."/>
            <person name="Racz N."/>
            <person name="Riley R."/>
            <person name="Savchenko A."/>
            <person name="Shiryaev A."/>
            <person name="Soop K."/>
            <person name="Spirin V."/>
            <person name="Szebenyi C."/>
            <person name="Tomsovsky M."/>
            <person name="Tulloss R.E."/>
            <person name="Uehling J."/>
            <person name="Grigoriev I.V."/>
            <person name="Vagvolgyi C."/>
            <person name="Papp T."/>
            <person name="Martin F.M."/>
            <person name="Miettinen O."/>
            <person name="Hibbett D.S."/>
            <person name="Nagy L.G."/>
        </authorList>
    </citation>
    <scope>NUCLEOTIDE SEQUENCE [LARGE SCALE GENOMIC DNA]</scope>
    <source>
        <strain evidence="15 16">OMC1185</strain>
    </source>
</reference>
<feature type="region of interest" description="Disordered" evidence="13">
    <location>
        <begin position="672"/>
        <end position="695"/>
    </location>
</feature>
<evidence type="ECO:0000256" key="1">
    <source>
        <dbReference type="ARBA" id="ARBA00004123"/>
    </source>
</evidence>
<comment type="subcellular location">
    <subcellularLocation>
        <location evidence="1">Nucleus</location>
    </subcellularLocation>
</comment>
<dbReference type="STRING" id="5364.A0A5C3NHN9"/>
<dbReference type="GO" id="GO:0005524">
    <property type="term" value="F:ATP binding"/>
    <property type="evidence" value="ECO:0007669"/>
    <property type="project" value="UniProtKB-KW"/>
</dbReference>
<keyword evidence="8 12" id="KW-0175">Coiled coil</keyword>
<proteinExistence type="inferred from homology"/>
<dbReference type="Proteomes" id="UP000305948">
    <property type="component" value="Unassembled WGS sequence"/>
</dbReference>
<dbReference type="PANTHER" id="PTHR18937:SF172">
    <property type="entry name" value="STRUCTURAL MAINTENANCE OF CHROMOSOMES PROTEIN"/>
    <property type="match status" value="1"/>
</dbReference>
<feature type="compositionally biased region" description="Acidic residues" evidence="13">
    <location>
        <begin position="100"/>
        <end position="116"/>
    </location>
</feature>
<feature type="compositionally biased region" description="Acidic residues" evidence="13">
    <location>
        <begin position="293"/>
        <end position="305"/>
    </location>
</feature>
<evidence type="ECO:0000256" key="10">
    <source>
        <dbReference type="ARBA" id="ARBA00023242"/>
    </source>
</evidence>
<accession>A0A5C3NHN9</accession>
<dbReference type="GO" id="GO:0051301">
    <property type="term" value="P:cell division"/>
    <property type="evidence" value="ECO:0007669"/>
    <property type="project" value="UniProtKB-KW"/>
</dbReference>